<evidence type="ECO:0000313" key="1">
    <source>
        <dbReference type="EMBL" id="KRY25365.1"/>
    </source>
</evidence>
<accession>A0A0V1AKN5</accession>
<dbReference type="Proteomes" id="UP000054776">
    <property type="component" value="Unassembled WGS sequence"/>
</dbReference>
<organism evidence="1 2">
    <name type="scientific">Trichinella spiralis</name>
    <name type="common">Trichina worm</name>
    <dbReference type="NCBI Taxonomy" id="6334"/>
    <lineage>
        <taxon>Eukaryota</taxon>
        <taxon>Metazoa</taxon>
        <taxon>Ecdysozoa</taxon>
        <taxon>Nematoda</taxon>
        <taxon>Enoplea</taxon>
        <taxon>Dorylaimia</taxon>
        <taxon>Trichinellida</taxon>
        <taxon>Trichinellidae</taxon>
        <taxon>Trichinella</taxon>
    </lineage>
</organism>
<dbReference type="InParanoid" id="A0A0V1AKN5"/>
<protein>
    <submittedName>
        <fullName evidence="1">Uncharacterized protein</fullName>
    </submittedName>
</protein>
<keyword evidence="2" id="KW-1185">Reference proteome</keyword>
<reference evidence="1 2" key="1">
    <citation type="submission" date="2015-01" db="EMBL/GenBank/DDBJ databases">
        <title>Evolution of Trichinella species and genotypes.</title>
        <authorList>
            <person name="Korhonen P.K."/>
            <person name="Edoardo P."/>
            <person name="Giuseppe L.R."/>
            <person name="Gasser R.B."/>
        </authorList>
    </citation>
    <scope>NUCLEOTIDE SEQUENCE [LARGE SCALE GENOMIC DNA]</scope>
    <source>
        <strain evidence="1">ISS3</strain>
    </source>
</reference>
<sequence>MERSRSTILYFLREGSVVFHIDGLNNHARKVAHDDETLIVVT</sequence>
<proteinExistence type="predicted"/>
<gene>
    <name evidence="1" type="ORF">T01_5996</name>
</gene>
<comment type="caution">
    <text evidence="1">The sequence shown here is derived from an EMBL/GenBank/DDBJ whole genome shotgun (WGS) entry which is preliminary data.</text>
</comment>
<dbReference type="AlphaFoldDB" id="A0A0V1AKN5"/>
<evidence type="ECO:0000313" key="2">
    <source>
        <dbReference type="Proteomes" id="UP000054776"/>
    </source>
</evidence>
<name>A0A0V1AKN5_TRISP</name>
<dbReference type="EMBL" id="JYDH01000999">
    <property type="protein sequence ID" value="KRY25365.1"/>
    <property type="molecule type" value="Genomic_DNA"/>
</dbReference>